<sequence length="45" mass="4365">MASALASLQCGVGSPVGGGGGPLPEEQAASSKANNRGIERCIEPP</sequence>
<evidence type="ECO:0000313" key="3">
    <source>
        <dbReference type="Proteomes" id="UP000005723"/>
    </source>
</evidence>
<protein>
    <submittedName>
        <fullName evidence="2">Uncharacterized protein</fullName>
    </submittedName>
</protein>
<feature type="region of interest" description="Disordered" evidence="1">
    <location>
        <begin position="1"/>
        <end position="45"/>
    </location>
</feature>
<proteinExistence type="predicted"/>
<keyword evidence="3" id="KW-1185">Reference proteome</keyword>
<dbReference type="Proteomes" id="UP000005723">
    <property type="component" value="Unassembled WGS sequence"/>
</dbReference>
<organism evidence="2 3">
    <name type="scientific">Serratia odorifera DSM 4582</name>
    <dbReference type="NCBI Taxonomy" id="667129"/>
    <lineage>
        <taxon>Bacteria</taxon>
        <taxon>Pseudomonadati</taxon>
        <taxon>Pseudomonadota</taxon>
        <taxon>Gammaproteobacteria</taxon>
        <taxon>Enterobacterales</taxon>
        <taxon>Yersiniaceae</taxon>
        <taxon>Serratia</taxon>
    </lineage>
</organism>
<name>D4E3U6_SEROD</name>
<dbReference type="EMBL" id="ADBY01000046">
    <property type="protein sequence ID" value="EFE95644.1"/>
    <property type="molecule type" value="Genomic_DNA"/>
</dbReference>
<gene>
    <name evidence="2" type="ORF">HMPREF0758_2846</name>
</gene>
<reference evidence="2 3" key="1">
    <citation type="submission" date="2010-01" db="EMBL/GenBank/DDBJ databases">
        <authorList>
            <person name="Muzny D."/>
            <person name="Qin X."/>
            <person name="Deng J."/>
            <person name="Jiang H."/>
            <person name="Liu Y."/>
            <person name="Qu J."/>
            <person name="Song X.-Z."/>
            <person name="Zhang L."/>
            <person name="Thornton R."/>
            <person name="Coyle M."/>
            <person name="Francisco L."/>
            <person name="Jackson L."/>
            <person name="Javaid M."/>
            <person name="Korchina V."/>
            <person name="Kovar C."/>
            <person name="Mata R."/>
            <person name="Mathew T."/>
            <person name="Ngo R."/>
            <person name="Nguyen L."/>
            <person name="Nguyen N."/>
            <person name="Okwuonu G."/>
            <person name="Ongeri F."/>
            <person name="Pham C."/>
            <person name="Simmons D."/>
            <person name="Wilczek-Boney K."/>
            <person name="Hale W."/>
            <person name="Jakkamsetti A."/>
            <person name="Pham P."/>
            <person name="Ruth R."/>
            <person name="San Lucas F."/>
            <person name="Warren J."/>
            <person name="Zhang J."/>
            <person name="Zhao Z."/>
            <person name="Zhou C."/>
            <person name="Zhu D."/>
            <person name="Lee S."/>
            <person name="Bess C."/>
            <person name="Blankenburg K."/>
            <person name="Forbes L."/>
            <person name="Fu Q."/>
            <person name="Gubbala S."/>
            <person name="Hirani K."/>
            <person name="Jayaseelan J.C."/>
            <person name="Lara F."/>
            <person name="Munidasa M."/>
            <person name="Palculict T."/>
            <person name="Patil S."/>
            <person name="Pu L.-L."/>
            <person name="Saada N."/>
            <person name="Tang L."/>
            <person name="Weissenberger G."/>
            <person name="Zhu Y."/>
            <person name="Hemphill L."/>
            <person name="Shang Y."/>
            <person name="Youmans B."/>
            <person name="Ayvaz T."/>
            <person name="Ross M."/>
            <person name="Santibanez J."/>
            <person name="Aqrawi P."/>
            <person name="Gross S."/>
            <person name="Joshi V."/>
            <person name="Fowler G."/>
            <person name="Nazareth L."/>
            <person name="Reid J."/>
            <person name="Worley K."/>
            <person name="Petrosino J."/>
            <person name="Highlander S."/>
            <person name="Gibbs R."/>
        </authorList>
    </citation>
    <scope>NUCLEOTIDE SEQUENCE [LARGE SCALE GENOMIC DNA]</scope>
    <source>
        <strain evidence="2 3">DSM 4582</strain>
    </source>
</reference>
<evidence type="ECO:0000256" key="1">
    <source>
        <dbReference type="SAM" id="MobiDB-lite"/>
    </source>
</evidence>
<dbReference type="AlphaFoldDB" id="D4E3U6"/>
<comment type="caution">
    <text evidence="2">The sequence shown here is derived from an EMBL/GenBank/DDBJ whole genome shotgun (WGS) entry which is preliminary data.</text>
</comment>
<dbReference type="HOGENOM" id="CLU_3205189_0_0_6"/>
<evidence type="ECO:0000313" key="2">
    <source>
        <dbReference type="EMBL" id="EFE95644.1"/>
    </source>
</evidence>
<accession>D4E3U6</accession>